<keyword evidence="2" id="KW-1185">Reference proteome</keyword>
<protein>
    <submittedName>
        <fullName evidence="1">DUF2513 domain-containing protein</fullName>
    </submittedName>
</protein>
<dbReference type="Proteomes" id="UP000280696">
    <property type="component" value="Unassembled WGS sequence"/>
</dbReference>
<dbReference type="InterPro" id="IPR019650">
    <property type="entry name" value="DUF2513"/>
</dbReference>
<dbReference type="OrthoDB" id="6960201at2"/>
<comment type="caution">
    <text evidence="1">The sequence shown here is derived from an EMBL/GenBank/DDBJ whole genome shotgun (WGS) entry which is preliminary data.</text>
</comment>
<gene>
    <name evidence="1" type="ORF">D7V94_01940</name>
</gene>
<sequence length="217" mass="25647">MGDSPALIFKIRISDCIFCQMNHICHILINYVEYCLCRYFATDYRYSSRYNCRSYYFYHFLPSCLDKLPPNLLQSSYQHRYVEIRKKGETCMRIDNECIRDILFTVEENSFYRDPCCITDECRDYPNLQKYENDQLSYHLRYLEMKGLLFVPYSHFVNCYDLTPDGHEFLANIRDDNNWKKIKSISSNIGFASLKIISSIAEGVATAAINYNLGFSK</sequence>
<organism evidence="1 2">
    <name type="scientific">Parablautia intestinalis</name>
    <dbReference type="NCBI Taxonomy" id="2320100"/>
    <lineage>
        <taxon>Bacteria</taxon>
        <taxon>Bacillati</taxon>
        <taxon>Bacillota</taxon>
        <taxon>Clostridia</taxon>
        <taxon>Lachnospirales</taxon>
        <taxon>Lachnospiraceae</taxon>
        <taxon>Parablautia</taxon>
    </lineage>
</organism>
<proteinExistence type="predicted"/>
<dbReference type="Pfam" id="PF10711">
    <property type="entry name" value="DUF2513"/>
    <property type="match status" value="1"/>
</dbReference>
<dbReference type="EMBL" id="RAYQ01000001">
    <property type="protein sequence ID" value="RKI94328.1"/>
    <property type="molecule type" value="Genomic_DNA"/>
</dbReference>
<name>A0A3A9ASC8_9FIRM</name>
<evidence type="ECO:0000313" key="2">
    <source>
        <dbReference type="Proteomes" id="UP000280696"/>
    </source>
</evidence>
<dbReference type="AlphaFoldDB" id="A0A3A9ASC8"/>
<evidence type="ECO:0000313" key="1">
    <source>
        <dbReference type="EMBL" id="RKI94328.1"/>
    </source>
</evidence>
<accession>A0A3A9ASC8</accession>
<reference evidence="1 2" key="1">
    <citation type="submission" date="2018-09" db="EMBL/GenBank/DDBJ databases">
        <title>Murine metabolic-syndrome-specific gut microbial biobank.</title>
        <authorList>
            <person name="Liu C."/>
        </authorList>
    </citation>
    <scope>NUCLEOTIDE SEQUENCE [LARGE SCALE GENOMIC DNA]</scope>
    <source>
        <strain evidence="1 2">0.1xD8-82</strain>
    </source>
</reference>